<evidence type="ECO:0000313" key="4">
    <source>
        <dbReference type="Proteomes" id="UP000650467"/>
    </source>
</evidence>
<dbReference type="OrthoDB" id="538251at2759"/>
<gene>
    <name evidence="3" type="ORF">HXX76_004745</name>
</gene>
<sequence length="228" mass="22858">MGASESKPPTNPILARIEQEAVRAAVPRGLKDERSRQLEYDLNWCYNRNNWYFTIGGLVVGVTLGYSMRSVQPVAWAAILAPAADWFYEQHACAELQEAYSEHQKRLKEEARARAEAAKVEVREHYAQYMAAEAAGAGAAAGGAAAGSYSGPRGGASGGGGAGPSGGPSGSGIGGGASGVPGAVGGPSAGVGAGVAVAGVEAGPGVAGSGAGATRRGWWPWSGSGSKA</sequence>
<feature type="region of interest" description="Disordered" evidence="2">
    <location>
        <begin position="150"/>
        <end position="174"/>
    </location>
</feature>
<feature type="region of interest" description="Disordered" evidence="2">
    <location>
        <begin position="204"/>
        <end position="228"/>
    </location>
</feature>
<accession>A0A835T601</accession>
<keyword evidence="4" id="KW-1185">Reference proteome</keyword>
<dbReference type="Proteomes" id="UP000650467">
    <property type="component" value="Unassembled WGS sequence"/>
</dbReference>
<feature type="coiled-coil region" evidence="1">
    <location>
        <begin position="93"/>
        <end position="128"/>
    </location>
</feature>
<keyword evidence="1" id="KW-0175">Coiled coil</keyword>
<feature type="compositionally biased region" description="Gly residues" evidence="2">
    <location>
        <begin position="152"/>
        <end position="174"/>
    </location>
</feature>
<evidence type="ECO:0000256" key="1">
    <source>
        <dbReference type="SAM" id="Coils"/>
    </source>
</evidence>
<dbReference type="AlphaFoldDB" id="A0A835T601"/>
<evidence type="ECO:0000313" key="3">
    <source>
        <dbReference type="EMBL" id="KAG2439388.1"/>
    </source>
</evidence>
<comment type="caution">
    <text evidence="3">The sequence shown here is derived from an EMBL/GenBank/DDBJ whole genome shotgun (WGS) entry which is preliminary data.</text>
</comment>
<proteinExistence type="predicted"/>
<evidence type="ECO:0000256" key="2">
    <source>
        <dbReference type="SAM" id="MobiDB-lite"/>
    </source>
</evidence>
<organism evidence="3 4">
    <name type="scientific">Chlamydomonas incerta</name>
    <dbReference type="NCBI Taxonomy" id="51695"/>
    <lineage>
        <taxon>Eukaryota</taxon>
        <taxon>Viridiplantae</taxon>
        <taxon>Chlorophyta</taxon>
        <taxon>core chlorophytes</taxon>
        <taxon>Chlorophyceae</taxon>
        <taxon>CS clade</taxon>
        <taxon>Chlamydomonadales</taxon>
        <taxon>Chlamydomonadaceae</taxon>
        <taxon>Chlamydomonas</taxon>
    </lineage>
</organism>
<dbReference type="EMBL" id="JAEHOC010000008">
    <property type="protein sequence ID" value="KAG2439388.1"/>
    <property type="molecule type" value="Genomic_DNA"/>
</dbReference>
<name>A0A835T601_CHLIN</name>
<reference evidence="3" key="1">
    <citation type="journal article" date="2020" name="bioRxiv">
        <title>Comparative genomics of Chlamydomonas.</title>
        <authorList>
            <person name="Craig R.J."/>
            <person name="Hasan A.R."/>
            <person name="Ness R.W."/>
            <person name="Keightley P.D."/>
        </authorList>
    </citation>
    <scope>NUCLEOTIDE SEQUENCE</scope>
    <source>
        <strain evidence="3">SAG 7.73</strain>
    </source>
</reference>
<protein>
    <submittedName>
        <fullName evidence="3">Uncharacterized protein</fullName>
    </submittedName>
</protein>